<organism evidence="1 2">
    <name type="scientific">Microbacterium phage Margaery</name>
    <dbReference type="NCBI Taxonomy" id="2591217"/>
    <lineage>
        <taxon>Viruses</taxon>
        <taxon>Duplodnaviria</taxon>
        <taxon>Heunggongvirae</taxon>
        <taxon>Uroviricota</taxon>
        <taxon>Caudoviricetes</taxon>
        <taxon>Hodgkinviridae</taxon>
        <taxon>Margaeryvirus</taxon>
        <taxon>Margaeryvirus margaery</taxon>
    </lineage>
</organism>
<evidence type="ECO:0000313" key="2">
    <source>
        <dbReference type="Proteomes" id="UP000315956"/>
    </source>
</evidence>
<dbReference type="GeneID" id="80004853"/>
<name>A0A514DHS1_9CAUD</name>
<dbReference type="KEGG" id="vg:80004853"/>
<proteinExistence type="predicted"/>
<evidence type="ECO:0000313" key="1">
    <source>
        <dbReference type="EMBL" id="QDH93147.1"/>
    </source>
</evidence>
<protein>
    <submittedName>
        <fullName evidence="1">Uncharacterized protein</fullName>
    </submittedName>
</protein>
<dbReference type="Proteomes" id="UP000315956">
    <property type="component" value="Segment"/>
</dbReference>
<accession>A0A514DHS1</accession>
<reference evidence="1 2" key="1">
    <citation type="submission" date="2019-05" db="EMBL/GenBank/DDBJ databases">
        <authorList>
            <person name="Stoner T.H."/>
            <person name="Aull H.G."/>
            <person name="Divens A.M."/>
            <person name="Zack K."/>
            <person name="Garlena R.A."/>
            <person name="Russell D.A."/>
            <person name="Pope W.H."/>
            <person name="Jacobs-Sera D."/>
            <person name="Hatfull G.F."/>
        </authorList>
    </citation>
    <scope>NUCLEOTIDE SEQUENCE [LARGE SCALE GENOMIC DNA]</scope>
</reference>
<dbReference type="RefSeq" id="YP_010751190.1">
    <property type="nucleotide sequence ID" value="NC_073366.1"/>
</dbReference>
<keyword evidence="2" id="KW-1185">Reference proteome</keyword>
<gene>
    <name evidence="1" type="primary">89</name>
    <name evidence="1" type="ORF">PBI_MARGAERY_90</name>
</gene>
<sequence length="241" mass="26362">MTDRIHLPLTAPEAHLVADAAAQYAEEYANGKTDAQYLGALAENLRRTMDAPEPDADTIGRLPEGHEAIIDLVPPITDDVLSDEREHQYSLGYDTTHDQEHGLIHVLSLALDYAKRGEHVKGWTMVQAALDAMPTSKRVDTWPISIFIGEAQAAENRVHRAELAEQGKVLPPDEEDDVDAPSPEFLDRLRALMAEGEMPADEARDNAGYPAKAASAHHGIADASIIAERYAAEQARDAEED</sequence>
<dbReference type="EMBL" id="MK937606">
    <property type="protein sequence ID" value="QDH93147.1"/>
    <property type="molecule type" value="Genomic_DNA"/>
</dbReference>